<dbReference type="GO" id="GO:0006629">
    <property type="term" value="P:lipid metabolic process"/>
    <property type="evidence" value="ECO:0007669"/>
    <property type="project" value="InterPro"/>
</dbReference>
<dbReference type="CDD" id="cd08556">
    <property type="entry name" value="GDPD"/>
    <property type="match status" value="1"/>
</dbReference>
<proteinExistence type="predicted"/>
<dbReference type="Proteomes" id="UP000050867">
    <property type="component" value="Unassembled WGS sequence"/>
</dbReference>
<dbReference type="InterPro" id="IPR017946">
    <property type="entry name" value="PLC-like_Pdiesterase_TIM-brl"/>
</dbReference>
<dbReference type="OrthoDB" id="5241788at2"/>
<dbReference type="PANTHER" id="PTHR46211:SF1">
    <property type="entry name" value="GLYCEROPHOSPHODIESTER PHOSPHODIESTERASE, CYTOPLASMIC"/>
    <property type="match status" value="1"/>
</dbReference>
<protein>
    <submittedName>
        <fullName evidence="2">Glycerophosphodiester phosphodiesterase</fullName>
    </submittedName>
</protein>
<reference evidence="2 3" key="1">
    <citation type="submission" date="2015-10" db="EMBL/GenBank/DDBJ databases">
        <title>Draft genome sequence of pyrrolomycin-producing Streptomyces vitaminophilus.</title>
        <authorList>
            <person name="Graham D.E."/>
            <person name="Mahan K.M."/>
            <person name="Klingeman D.M."/>
            <person name="Hettich R.L."/>
            <person name="Parry R.J."/>
        </authorList>
    </citation>
    <scope>NUCLEOTIDE SEQUENCE [LARGE SCALE GENOMIC DNA]</scope>
    <source>
        <strain evidence="2 3">ATCC 31673</strain>
    </source>
</reference>
<accession>A0A0T6LUZ7</accession>
<dbReference type="EMBL" id="LLZU01000010">
    <property type="protein sequence ID" value="KRV49877.1"/>
    <property type="molecule type" value="Genomic_DNA"/>
</dbReference>
<dbReference type="AlphaFoldDB" id="A0A0T6LUZ7"/>
<evidence type="ECO:0000313" key="2">
    <source>
        <dbReference type="EMBL" id="KRV49877.1"/>
    </source>
</evidence>
<sequence>MSTRPRSLAVAHRGDPYRYRENTLPSLLSAWRAGADAVEVDVRTTADGVPVLLHDSTLERLWGMTAPVARTSSDEVRRIGVPTLREALATLPCRTLIDLSDPGSARAAVAEAHACGAGDRVYYCGGFASMAAVREADPATEIALTWNRAAPPPDHLLRWLRPRWLNLPFGLVNQALVDRVHGLGLRCGVWTVDRPRTMTRLVGLGVDAITTNRIAALRGLIGPPH</sequence>
<dbReference type="RefSeq" id="WP_026220732.1">
    <property type="nucleotide sequence ID" value="NZ_LLZU01000010.1"/>
</dbReference>
<evidence type="ECO:0000259" key="1">
    <source>
        <dbReference type="PROSITE" id="PS51704"/>
    </source>
</evidence>
<dbReference type="Pfam" id="PF03009">
    <property type="entry name" value="GDPD"/>
    <property type="match status" value="1"/>
</dbReference>
<dbReference type="PROSITE" id="PS51704">
    <property type="entry name" value="GP_PDE"/>
    <property type="match status" value="1"/>
</dbReference>
<dbReference type="SUPFAM" id="SSF51695">
    <property type="entry name" value="PLC-like phosphodiesterases"/>
    <property type="match status" value="1"/>
</dbReference>
<comment type="caution">
    <text evidence="2">The sequence shown here is derived from an EMBL/GenBank/DDBJ whole genome shotgun (WGS) entry which is preliminary data.</text>
</comment>
<organism evidence="2 3">
    <name type="scientific">Wenjunlia vitaminophila</name>
    <name type="common">Streptomyces vitaminophilus</name>
    <dbReference type="NCBI Taxonomy" id="76728"/>
    <lineage>
        <taxon>Bacteria</taxon>
        <taxon>Bacillati</taxon>
        <taxon>Actinomycetota</taxon>
        <taxon>Actinomycetes</taxon>
        <taxon>Kitasatosporales</taxon>
        <taxon>Streptomycetaceae</taxon>
        <taxon>Wenjunlia</taxon>
    </lineage>
</organism>
<feature type="domain" description="GP-PDE" evidence="1">
    <location>
        <begin position="7"/>
        <end position="221"/>
    </location>
</feature>
<dbReference type="Gene3D" id="3.20.20.190">
    <property type="entry name" value="Phosphatidylinositol (PI) phosphodiesterase"/>
    <property type="match status" value="1"/>
</dbReference>
<dbReference type="eggNOG" id="COG0584">
    <property type="taxonomic scope" value="Bacteria"/>
</dbReference>
<dbReference type="PANTHER" id="PTHR46211">
    <property type="entry name" value="GLYCEROPHOSPHORYL DIESTER PHOSPHODIESTERASE"/>
    <property type="match status" value="1"/>
</dbReference>
<name>A0A0T6LUZ7_WENVI</name>
<evidence type="ECO:0000313" key="3">
    <source>
        <dbReference type="Proteomes" id="UP000050867"/>
    </source>
</evidence>
<dbReference type="GO" id="GO:0008081">
    <property type="term" value="F:phosphoric diester hydrolase activity"/>
    <property type="evidence" value="ECO:0007669"/>
    <property type="project" value="InterPro"/>
</dbReference>
<gene>
    <name evidence="2" type="ORF">AQ490_19135</name>
</gene>
<dbReference type="InterPro" id="IPR030395">
    <property type="entry name" value="GP_PDE_dom"/>
</dbReference>
<dbReference type="STRING" id="76728.AQ490_19135"/>
<keyword evidence="3" id="KW-1185">Reference proteome</keyword>